<evidence type="ECO:0000256" key="2">
    <source>
        <dbReference type="ARBA" id="ARBA00005189"/>
    </source>
</evidence>
<evidence type="ECO:0000256" key="6">
    <source>
        <dbReference type="ARBA" id="ARBA00022989"/>
    </source>
</evidence>
<name>A0ABD0JY25_9CAEN</name>
<evidence type="ECO:0000256" key="9">
    <source>
        <dbReference type="ARBA" id="ARBA00038370"/>
    </source>
</evidence>
<evidence type="ECO:0000256" key="10">
    <source>
        <dbReference type="SAM" id="Phobius"/>
    </source>
</evidence>
<evidence type="ECO:0000313" key="11">
    <source>
        <dbReference type="EMBL" id="KAK7479470.1"/>
    </source>
</evidence>
<keyword evidence="3 10" id="KW-0812">Transmembrane</keyword>
<keyword evidence="8 10" id="KW-0472">Membrane</keyword>
<comment type="similarity">
    <text evidence="9">Belongs to the SPTSS family. SPTSSA subfamily.</text>
</comment>
<reference evidence="11 12" key="1">
    <citation type="journal article" date="2023" name="Sci. Data">
        <title>Genome assembly of the Korean intertidal mud-creeper Batillaria attramentaria.</title>
        <authorList>
            <person name="Patra A.K."/>
            <person name="Ho P.T."/>
            <person name="Jun S."/>
            <person name="Lee S.J."/>
            <person name="Kim Y."/>
            <person name="Won Y.J."/>
        </authorList>
    </citation>
    <scope>NUCLEOTIDE SEQUENCE [LARGE SCALE GENOMIC DNA]</scope>
    <source>
        <strain evidence="11">Wonlab-2016</strain>
    </source>
</reference>
<proteinExistence type="inferred from homology"/>
<evidence type="ECO:0000256" key="8">
    <source>
        <dbReference type="ARBA" id="ARBA00023136"/>
    </source>
</evidence>
<comment type="caution">
    <text evidence="11">The sequence shown here is derived from an EMBL/GenBank/DDBJ whole genome shotgun (WGS) entry which is preliminary data.</text>
</comment>
<organism evidence="11 12">
    <name type="scientific">Batillaria attramentaria</name>
    <dbReference type="NCBI Taxonomy" id="370345"/>
    <lineage>
        <taxon>Eukaryota</taxon>
        <taxon>Metazoa</taxon>
        <taxon>Spiralia</taxon>
        <taxon>Lophotrochozoa</taxon>
        <taxon>Mollusca</taxon>
        <taxon>Gastropoda</taxon>
        <taxon>Caenogastropoda</taxon>
        <taxon>Sorbeoconcha</taxon>
        <taxon>Cerithioidea</taxon>
        <taxon>Batillariidae</taxon>
        <taxon>Batillaria</taxon>
    </lineage>
</organism>
<feature type="transmembrane region" description="Helical" evidence="10">
    <location>
        <begin position="47"/>
        <end position="68"/>
    </location>
</feature>
<dbReference type="InterPro" id="IPR051900">
    <property type="entry name" value="SPT_small_subunit"/>
</dbReference>
<dbReference type="AlphaFoldDB" id="A0ABD0JY25"/>
<evidence type="ECO:0000256" key="1">
    <source>
        <dbReference type="ARBA" id="ARBA00004477"/>
    </source>
</evidence>
<sequence length="88" mass="10196">MSLTKLLDKLHTDVIMTACRLRDTLQYCYFHYTVMTAVYVLEPEIRYVINAIITLVVSLILYTTVVFLPGHLMMIVQFLYSVVFDVTA</sequence>
<keyword evidence="6 10" id="KW-1133">Transmembrane helix</keyword>
<keyword evidence="5" id="KW-0746">Sphingolipid metabolism</keyword>
<keyword evidence="12" id="KW-1185">Reference proteome</keyword>
<dbReference type="Pfam" id="PF11779">
    <property type="entry name" value="SPT_ssu-like"/>
    <property type="match status" value="1"/>
</dbReference>
<evidence type="ECO:0000256" key="5">
    <source>
        <dbReference type="ARBA" id="ARBA00022919"/>
    </source>
</evidence>
<evidence type="ECO:0000256" key="7">
    <source>
        <dbReference type="ARBA" id="ARBA00023098"/>
    </source>
</evidence>
<keyword evidence="4" id="KW-0256">Endoplasmic reticulum</keyword>
<dbReference type="InterPro" id="IPR024512">
    <property type="entry name" value="Ser_palmitoyltrfase_ssu-like"/>
</dbReference>
<accession>A0ABD0JY25</accession>
<gene>
    <name evidence="11" type="ORF">BaRGS_00029286</name>
</gene>
<dbReference type="GO" id="GO:0006665">
    <property type="term" value="P:sphingolipid metabolic process"/>
    <property type="evidence" value="ECO:0007669"/>
    <property type="project" value="UniProtKB-KW"/>
</dbReference>
<evidence type="ECO:0000256" key="4">
    <source>
        <dbReference type="ARBA" id="ARBA00022824"/>
    </source>
</evidence>
<dbReference type="GO" id="GO:0005789">
    <property type="term" value="C:endoplasmic reticulum membrane"/>
    <property type="evidence" value="ECO:0007669"/>
    <property type="project" value="UniProtKB-SubCell"/>
</dbReference>
<dbReference type="EMBL" id="JACVVK020000302">
    <property type="protein sequence ID" value="KAK7479470.1"/>
    <property type="molecule type" value="Genomic_DNA"/>
</dbReference>
<evidence type="ECO:0000256" key="3">
    <source>
        <dbReference type="ARBA" id="ARBA00022692"/>
    </source>
</evidence>
<evidence type="ECO:0000313" key="12">
    <source>
        <dbReference type="Proteomes" id="UP001519460"/>
    </source>
</evidence>
<comment type="pathway">
    <text evidence="2">Lipid metabolism.</text>
</comment>
<comment type="subcellular location">
    <subcellularLocation>
        <location evidence="1">Endoplasmic reticulum membrane</location>
        <topology evidence="1">Multi-pass membrane protein</topology>
    </subcellularLocation>
</comment>
<dbReference type="Proteomes" id="UP001519460">
    <property type="component" value="Unassembled WGS sequence"/>
</dbReference>
<protein>
    <submittedName>
        <fullName evidence="11">Uncharacterized protein</fullName>
    </submittedName>
</protein>
<dbReference type="PANTHER" id="PTHR47084:SF1">
    <property type="entry name" value="SERINE PALMITOYLTRANSFERASE SMALL SUBUNIT A"/>
    <property type="match status" value="1"/>
</dbReference>
<keyword evidence="7" id="KW-0443">Lipid metabolism</keyword>
<dbReference type="PANTHER" id="PTHR47084">
    <property type="entry name" value="SERINE PALMITOYLTRANSFERASE SMALL SUBUNIT A"/>
    <property type="match status" value="1"/>
</dbReference>